<dbReference type="SUPFAM" id="SSF52266">
    <property type="entry name" value="SGNH hydrolase"/>
    <property type="match status" value="1"/>
</dbReference>
<dbReference type="Pfam" id="PF04311">
    <property type="entry name" value="DUF459"/>
    <property type="match status" value="1"/>
</dbReference>
<dbReference type="RefSeq" id="WP_318648694.1">
    <property type="nucleotide sequence ID" value="NZ_CP137852.1"/>
</dbReference>
<proteinExistence type="predicted"/>
<reference evidence="1 2" key="1">
    <citation type="submission" date="2023-11" db="EMBL/GenBank/DDBJ databases">
        <title>Arctic aerobic anoxygenic photoheterotroph Sediminicoccus rosea KRV36 adapts its photosynthesis to long days of polar summer.</title>
        <authorList>
            <person name="Tomasch J."/>
            <person name="Kopejtka K."/>
            <person name="Bily T."/>
            <person name="Gardiner A.T."/>
            <person name="Gardian Z."/>
            <person name="Shivaramu S."/>
            <person name="Koblizek M."/>
            <person name="Engelhardt F."/>
            <person name="Kaftan D."/>
        </authorList>
    </citation>
    <scope>NUCLEOTIDE SEQUENCE [LARGE SCALE GENOMIC DNA]</scope>
    <source>
        <strain evidence="1 2">R-30</strain>
    </source>
</reference>
<evidence type="ECO:0000313" key="1">
    <source>
        <dbReference type="EMBL" id="WPB84730.1"/>
    </source>
</evidence>
<dbReference type="InterPro" id="IPR036514">
    <property type="entry name" value="SGNH_hydro_sf"/>
</dbReference>
<dbReference type="InterPro" id="IPR007407">
    <property type="entry name" value="DUF459"/>
</dbReference>
<organism evidence="1 2">
    <name type="scientific">Sediminicoccus rosea</name>
    <dbReference type="NCBI Taxonomy" id="1225128"/>
    <lineage>
        <taxon>Bacteria</taxon>
        <taxon>Pseudomonadati</taxon>
        <taxon>Pseudomonadota</taxon>
        <taxon>Alphaproteobacteria</taxon>
        <taxon>Acetobacterales</taxon>
        <taxon>Roseomonadaceae</taxon>
        <taxon>Sediminicoccus</taxon>
    </lineage>
</organism>
<sequence length="246" mass="27195">MALLSSGGIALAQPAILPNPLPERPAPERVNLLFCGDSLAQGMFLALNGQLRRRETVRVTNGTLHATGVTRSDEHDWPTVSRDLVARHRPNLTLFWVGANDFRPLVVRETRSRFAFGTQAFAEGYGRRVGEMVSHAVQAGSRAVWFGLPNVRDAQFANAVRQLNEIQQNAALAAGAVWIPTWEATSDPQGRFKSSVSLERGPRGFRAEDGVHFTEWGYRRIAALFFDEVENIFPELAEGLGRLSDT</sequence>
<gene>
    <name evidence="1" type="ORF">R9Z33_21885</name>
</gene>
<dbReference type="EMBL" id="CP137852">
    <property type="protein sequence ID" value="WPB84730.1"/>
    <property type="molecule type" value="Genomic_DNA"/>
</dbReference>
<accession>A0ABZ0PHX2</accession>
<dbReference type="Gene3D" id="3.40.50.1110">
    <property type="entry name" value="SGNH hydrolase"/>
    <property type="match status" value="1"/>
</dbReference>
<evidence type="ECO:0000313" key="2">
    <source>
        <dbReference type="Proteomes" id="UP001305521"/>
    </source>
</evidence>
<keyword evidence="2" id="KW-1185">Reference proteome</keyword>
<name>A0ABZ0PHX2_9PROT</name>
<dbReference type="Proteomes" id="UP001305521">
    <property type="component" value="Chromosome"/>
</dbReference>
<protein>
    <submittedName>
        <fullName evidence="1">GDSL-type esterase/lipase family protein</fullName>
    </submittedName>
</protein>